<dbReference type="EMBL" id="CVRY01000002">
    <property type="protein sequence ID" value="CRL61198.1"/>
    <property type="molecule type" value="Genomic_DNA"/>
</dbReference>
<evidence type="ECO:0000313" key="2">
    <source>
        <dbReference type="EMBL" id="MBJ2117289.1"/>
    </source>
</evidence>
<dbReference type="Proteomes" id="UP000183920">
    <property type="component" value="Unassembled WGS sequence"/>
</dbReference>
<reference evidence="1" key="2">
    <citation type="submission" date="2015-06" db="EMBL/GenBank/DDBJ databases">
        <authorList>
            <person name="Urmite Genomes Urmite Genomes"/>
        </authorList>
    </citation>
    <scope>NUCLEOTIDE SEQUENCE [LARGE SCALE GENOMIC DNA]</scope>
    <source>
        <strain evidence="1">CSUR P1867</strain>
    </source>
</reference>
<dbReference type="AlphaFoldDB" id="A0A0G4Q5M1"/>
<dbReference type="GeneID" id="76523781"/>
<name>A0A0G4Q5M1_9GAMM</name>
<dbReference type="EMBL" id="JAEKCB010000002">
    <property type="protein sequence ID" value="MBJ2117289.1"/>
    <property type="molecule type" value="Genomic_DNA"/>
</dbReference>
<keyword evidence="4" id="KW-1185">Reference proteome</keyword>
<proteinExistence type="predicted"/>
<evidence type="ECO:0000313" key="1">
    <source>
        <dbReference type="EMBL" id="CRL61198.1"/>
    </source>
</evidence>
<dbReference type="Pfam" id="PF05488">
    <property type="entry name" value="PAAR_motif"/>
    <property type="match status" value="1"/>
</dbReference>
<protein>
    <submittedName>
        <fullName evidence="2">PAAR domain-containing protein</fullName>
    </submittedName>
</protein>
<reference evidence="3" key="1">
    <citation type="submission" date="2015-06" db="EMBL/GenBank/DDBJ databases">
        <authorList>
            <person name="Urmite Genomes"/>
        </authorList>
    </citation>
    <scope>NUCLEOTIDE SEQUENCE [LARGE SCALE GENOMIC DNA]</scope>
    <source>
        <strain evidence="3">CSUR P1867</strain>
    </source>
</reference>
<sequence length="84" mass="8936">MKNIIRLGDPTSHGGKVISSSSTLIVDGKSATLLYDTVSCPLHGDNQIIESSSHYNEDGKGIVFDGCKTQCGAIIYSTSNDMEI</sequence>
<evidence type="ECO:0000313" key="3">
    <source>
        <dbReference type="Proteomes" id="UP000183920"/>
    </source>
</evidence>
<dbReference type="CDD" id="cd14744">
    <property type="entry name" value="PAAR_CT_2"/>
    <property type="match status" value="1"/>
</dbReference>
<gene>
    <name evidence="1" type="ORF">BN1804_01355</name>
    <name evidence="2" type="ORF">JFQ69_06400</name>
</gene>
<dbReference type="InterPro" id="IPR008727">
    <property type="entry name" value="PAAR_motif"/>
</dbReference>
<accession>A0A0G4Q5M1</accession>
<dbReference type="Gene3D" id="2.60.200.60">
    <property type="match status" value="1"/>
</dbReference>
<accession>A0A379EP54</accession>
<dbReference type="Proteomes" id="UP000619976">
    <property type="component" value="Unassembled WGS sequence"/>
</dbReference>
<evidence type="ECO:0000313" key="4">
    <source>
        <dbReference type="Proteomes" id="UP000619976"/>
    </source>
</evidence>
<dbReference type="RefSeq" id="WP_072063441.1">
    <property type="nucleotide sequence ID" value="NZ_CAXOKO010000019.1"/>
</dbReference>
<reference evidence="2 4" key="3">
    <citation type="submission" date="2020-12" db="EMBL/GenBank/DDBJ databases">
        <title>Enhanced detection system for hospital associated transmission using whole genome sequencing surveillance.</title>
        <authorList>
            <person name="Harrison L.H."/>
            <person name="Van Tyne D."/>
            <person name="Marsh J.W."/>
            <person name="Griffith M.P."/>
            <person name="Snyder D.J."/>
            <person name="Cooper V.S."/>
            <person name="Mustapha M."/>
        </authorList>
    </citation>
    <scope>NUCLEOTIDE SEQUENCE [LARGE SCALE GENOMIC DNA]</scope>
    <source>
        <strain evidence="2 4">PR00195</strain>
    </source>
</reference>
<organism evidence="1 3">
    <name type="scientific">Proteus penneri</name>
    <dbReference type="NCBI Taxonomy" id="102862"/>
    <lineage>
        <taxon>Bacteria</taxon>
        <taxon>Pseudomonadati</taxon>
        <taxon>Pseudomonadota</taxon>
        <taxon>Gammaproteobacteria</taxon>
        <taxon>Enterobacterales</taxon>
        <taxon>Morganellaceae</taxon>
        <taxon>Proteus</taxon>
    </lineage>
</organism>